<dbReference type="EMBL" id="MLAK01001189">
    <property type="protein sequence ID" value="OHS96252.1"/>
    <property type="molecule type" value="Genomic_DNA"/>
</dbReference>
<keyword evidence="2 3" id="KW-0040">ANK repeat</keyword>
<gene>
    <name evidence="4" type="ORF">TRFO_37612</name>
</gene>
<dbReference type="AlphaFoldDB" id="A0A1J4JGC4"/>
<dbReference type="PANTHER" id="PTHR24198">
    <property type="entry name" value="ANKYRIN REPEAT AND PROTEIN KINASE DOMAIN-CONTAINING PROTEIN"/>
    <property type="match status" value="1"/>
</dbReference>
<accession>A0A1J4JGC4</accession>
<dbReference type="PANTHER" id="PTHR24198:SF165">
    <property type="entry name" value="ANKYRIN REPEAT-CONTAINING PROTEIN-RELATED"/>
    <property type="match status" value="1"/>
</dbReference>
<dbReference type="Pfam" id="PF12796">
    <property type="entry name" value="Ank_2"/>
    <property type="match status" value="2"/>
</dbReference>
<organism evidence="4 5">
    <name type="scientific">Tritrichomonas foetus</name>
    <dbReference type="NCBI Taxonomy" id="1144522"/>
    <lineage>
        <taxon>Eukaryota</taxon>
        <taxon>Metamonada</taxon>
        <taxon>Parabasalia</taxon>
        <taxon>Tritrichomonadida</taxon>
        <taxon>Tritrichomonadidae</taxon>
        <taxon>Tritrichomonas</taxon>
    </lineage>
</organism>
<dbReference type="Proteomes" id="UP000179807">
    <property type="component" value="Unassembled WGS sequence"/>
</dbReference>
<dbReference type="SUPFAM" id="SSF48403">
    <property type="entry name" value="Ankyrin repeat"/>
    <property type="match status" value="1"/>
</dbReference>
<evidence type="ECO:0000313" key="4">
    <source>
        <dbReference type="EMBL" id="OHS96252.1"/>
    </source>
</evidence>
<keyword evidence="5" id="KW-1185">Reference proteome</keyword>
<evidence type="ECO:0000256" key="3">
    <source>
        <dbReference type="PROSITE-ProRule" id="PRU00023"/>
    </source>
</evidence>
<dbReference type="InterPro" id="IPR002110">
    <property type="entry name" value="Ankyrin_rpt"/>
</dbReference>
<comment type="caution">
    <text evidence="4">The sequence shown here is derived from an EMBL/GenBank/DDBJ whole genome shotgun (WGS) entry which is preliminary data.</text>
</comment>
<sequence>MTPLHFACISGNSGIVDILLNEDRKKIKVNEKAIQGNTNFLVTPLHLACKNGFLEIIEKLLSHSRIDVNVKTINMELQKVQLKSLTQSQAQNLIFDRDVTPLHYSCKNGNVSIVKMLLSKKQINIDVKATIQDDIYNPIHLSSMYGHYEVTKLLLKKKHSFLNSQTNVCYYTPLHLASKYGKDNVVALLCQQSDIEINAKDARYMTPLHHACLNGQIDVVKILVNHPKIKLNCISSIYSFEGVDIIFLIELVLLYL</sequence>
<dbReference type="PROSITE" id="PS50297">
    <property type="entry name" value="ANK_REP_REGION"/>
    <property type="match status" value="3"/>
</dbReference>
<dbReference type="PROSITE" id="PS50088">
    <property type="entry name" value="ANK_REPEAT"/>
    <property type="match status" value="3"/>
</dbReference>
<evidence type="ECO:0000313" key="5">
    <source>
        <dbReference type="Proteomes" id="UP000179807"/>
    </source>
</evidence>
<dbReference type="RefSeq" id="XP_068349389.1">
    <property type="nucleotide sequence ID" value="XM_068511536.1"/>
</dbReference>
<evidence type="ECO:0000256" key="1">
    <source>
        <dbReference type="ARBA" id="ARBA00022737"/>
    </source>
</evidence>
<dbReference type="InterPro" id="IPR036770">
    <property type="entry name" value="Ankyrin_rpt-contain_sf"/>
</dbReference>
<name>A0A1J4JGC4_9EUKA</name>
<proteinExistence type="predicted"/>
<dbReference type="VEuPathDB" id="TrichDB:TRFO_37612"/>
<dbReference type="OrthoDB" id="20872at2759"/>
<protein>
    <submittedName>
        <fullName evidence="4">Uncharacterized protein</fullName>
    </submittedName>
</protein>
<dbReference type="GeneID" id="94846240"/>
<feature type="repeat" description="ANK" evidence="3">
    <location>
        <begin position="1"/>
        <end position="21"/>
    </location>
</feature>
<keyword evidence="1" id="KW-0677">Repeat</keyword>
<dbReference type="SMART" id="SM00248">
    <property type="entry name" value="ANK"/>
    <property type="match status" value="6"/>
</dbReference>
<feature type="repeat" description="ANK" evidence="3">
    <location>
        <begin position="97"/>
        <end position="120"/>
    </location>
</feature>
<feature type="repeat" description="ANK" evidence="3">
    <location>
        <begin position="203"/>
        <end position="226"/>
    </location>
</feature>
<evidence type="ECO:0000256" key="2">
    <source>
        <dbReference type="ARBA" id="ARBA00023043"/>
    </source>
</evidence>
<dbReference type="Gene3D" id="1.25.40.20">
    <property type="entry name" value="Ankyrin repeat-containing domain"/>
    <property type="match status" value="2"/>
</dbReference>
<reference evidence="4" key="1">
    <citation type="submission" date="2016-10" db="EMBL/GenBank/DDBJ databases">
        <authorList>
            <person name="Benchimol M."/>
            <person name="Almeida L.G."/>
            <person name="Vasconcelos A.T."/>
            <person name="Perreira-Neves A."/>
            <person name="Rosa I.A."/>
            <person name="Tasca T."/>
            <person name="Bogo M.R."/>
            <person name="de Souza W."/>
        </authorList>
    </citation>
    <scope>NUCLEOTIDE SEQUENCE [LARGE SCALE GENOMIC DNA]</scope>
    <source>
        <strain evidence="4">K</strain>
    </source>
</reference>
<dbReference type="Pfam" id="PF00023">
    <property type="entry name" value="Ank"/>
    <property type="match status" value="1"/>
</dbReference>